<accession>C4J245</accession>
<reference evidence="1" key="1">
    <citation type="journal article" date="2009" name="PLoS Genet.">
        <title>Sequencing, mapping, and analysis of 27,455 maize full-length cDNAs.</title>
        <authorList>
            <person name="Soderlund C."/>
            <person name="Descour A."/>
            <person name="Kudrna D."/>
            <person name="Bomhoff M."/>
            <person name="Boyd L."/>
            <person name="Currie J."/>
            <person name="Angelova A."/>
            <person name="Collura K."/>
            <person name="Wissotski M."/>
            <person name="Ashley E."/>
            <person name="Morrow D."/>
            <person name="Fernandes J."/>
            <person name="Walbot V."/>
            <person name="Yu Y."/>
        </authorList>
    </citation>
    <scope>NUCLEOTIDE SEQUENCE</scope>
    <source>
        <strain evidence="1">B73</strain>
    </source>
</reference>
<dbReference type="EMBL" id="BT084892">
    <property type="protein sequence ID" value="ACR35245.1"/>
    <property type="molecule type" value="mRNA"/>
</dbReference>
<protein>
    <submittedName>
        <fullName evidence="1">Uncharacterized protein</fullName>
    </submittedName>
</protein>
<evidence type="ECO:0000313" key="1">
    <source>
        <dbReference type="EMBL" id="ACR35245.1"/>
    </source>
</evidence>
<proteinExistence type="evidence at transcript level"/>
<name>C4J245_MAIZE</name>
<sequence>MQVSILLVLKCGMTHVPHKQDIYCILSILACSSIHCQCQFIAYIGPNPCAILALMLE</sequence>
<reference evidence="1" key="2">
    <citation type="submission" date="2012-06" db="EMBL/GenBank/DDBJ databases">
        <authorList>
            <person name="Yu Y."/>
            <person name="Currie J."/>
            <person name="Lomeli R."/>
            <person name="Angelova A."/>
            <person name="Collura K."/>
            <person name="Wissotski M."/>
            <person name="Campos D."/>
            <person name="Kudrna D."/>
            <person name="Golser W."/>
            <person name="Ashely E."/>
            <person name="Descour A."/>
            <person name="Fernandes J."/>
            <person name="Soderlund C."/>
            <person name="Walbot V."/>
        </authorList>
    </citation>
    <scope>NUCLEOTIDE SEQUENCE</scope>
    <source>
        <strain evidence="1">B73</strain>
    </source>
</reference>
<organism evidence="1">
    <name type="scientific">Zea mays</name>
    <name type="common">Maize</name>
    <dbReference type="NCBI Taxonomy" id="4577"/>
    <lineage>
        <taxon>Eukaryota</taxon>
        <taxon>Viridiplantae</taxon>
        <taxon>Streptophyta</taxon>
        <taxon>Embryophyta</taxon>
        <taxon>Tracheophyta</taxon>
        <taxon>Spermatophyta</taxon>
        <taxon>Magnoliopsida</taxon>
        <taxon>Liliopsida</taxon>
        <taxon>Poales</taxon>
        <taxon>Poaceae</taxon>
        <taxon>PACMAD clade</taxon>
        <taxon>Panicoideae</taxon>
        <taxon>Andropogonodae</taxon>
        <taxon>Andropogoneae</taxon>
        <taxon>Tripsacinae</taxon>
        <taxon>Zea</taxon>
    </lineage>
</organism>
<dbReference type="AlphaFoldDB" id="C4J245"/>